<keyword evidence="13 20" id="KW-0862">Zinc</keyword>
<feature type="domain" description="Aminopeptidase N-like N-terminal" evidence="26">
    <location>
        <begin position="247"/>
        <end position="379"/>
    </location>
</feature>
<dbReference type="PANTHER" id="PTHR11533">
    <property type="entry name" value="PROTEASE M1 ZINC METALLOPROTEASE"/>
    <property type="match status" value="1"/>
</dbReference>
<dbReference type="Pfam" id="PF11838">
    <property type="entry name" value="ERAP1_C"/>
    <property type="match status" value="1"/>
</dbReference>
<dbReference type="InterPro" id="IPR001930">
    <property type="entry name" value="Peptidase_M1"/>
</dbReference>
<feature type="region of interest" description="Disordered" evidence="22">
    <location>
        <begin position="201"/>
        <end position="234"/>
    </location>
</feature>
<evidence type="ECO:0000256" key="19">
    <source>
        <dbReference type="PIRSR" id="PIRSR634016-1"/>
    </source>
</evidence>
<dbReference type="InterPro" id="IPR050344">
    <property type="entry name" value="Peptidase_M1_aminopeptidases"/>
</dbReference>
<evidence type="ECO:0000256" key="23">
    <source>
        <dbReference type="SAM" id="Phobius"/>
    </source>
</evidence>
<dbReference type="GO" id="GO:0016285">
    <property type="term" value="F:alanyl aminopeptidase activity"/>
    <property type="evidence" value="ECO:0007669"/>
    <property type="project" value="UniProtKB-EC"/>
</dbReference>
<feature type="region of interest" description="Disordered" evidence="22">
    <location>
        <begin position="86"/>
        <end position="138"/>
    </location>
</feature>
<dbReference type="GO" id="GO:0008270">
    <property type="term" value="F:zinc ion binding"/>
    <property type="evidence" value="ECO:0007669"/>
    <property type="project" value="InterPro"/>
</dbReference>
<accession>A0A1Q3FZ21</accession>
<feature type="compositionally biased region" description="Low complexity" evidence="22">
    <location>
        <begin position="98"/>
        <end position="117"/>
    </location>
</feature>
<dbReference type="EMBL" id="GFDL01002220">
    <property type="protein sequence ID" value="JAV32825.1"/>
    <property type="molecule type" value="Transcribed_RNA"/>
</dbReference>
<keyword evidence="15 23" id="KW-0472">Membrane</keyword>
<comment type="subcellular location">
    <subcellularLocation>
        <location evidence="2">Cell membrane</location>
        <topology evidence="2">Lipid-anchor</topology>
        <topology evidence="2">GPI-anchor</topology>
    </subcellularLocation>
</comment>
<sequence>MNNSNNAKMQIRENFSVDGTTRSSYGSEPRGFFITRMALLTTVAIFSCLLIGTGLLIYHLAGCPEESGPVHASICDHHHFHHSSEEASNLSRVVPHDTTSTAPITTSTSTASSSTTAKLEDQASPNGTNSESTPRTVDDVNVRLPRSIEPLSYNIRLIPFMFGDNFTFAGSVDIEVRVLEDCDNITLHAVALKIHETHVEQQQRAPARTRATRATGGSPDASYEYDDDDAEESDDNEVVVGEGNRTVGIEHQVVVESKQFYVLKMSRKLRAGERYTVRIRYEGVLNDYLQGFYRSSYTVRNETRWLATTQFQPTDARRAFPCFDEPALKARFTINLARPRGLMSLSNMPRTKSYDATEPGLQDYVWDEYQQSVPMSTYLVAFVVCDFVNLTSGNFAVWARSDALTSARYALEVGPKILTYLEQFFDIKYPLPKMDMIALPDFSAGAMENWGLITYRETAMLYEENVSANSNKQRVVTVVAHELAHQWFGNLVTPTWWTDLWLNEGFASYMEYLGVDAVEPAWKSMEQFVVNELHNVFSLDALSSSHQISVEVHNPEEINEIFDKISYGKGAAIIRMMDHFLTAEVFKGGLTNYLNEKKYQSADQDDLWRFLTAEARNKGVFDDTLDVKDIMDTWTLQTGFPVVTVTRDYEHNKLEFAQERFIFIEPSGNNSIGANGTSDEKPLWWIPITFTTLGESNFNSTKPSIWMRAEEKLTLHDMDVPQHDWVIVNVQQTGYYRVNYDQRNWALIVAHLLDKRKFASIAPSNRAQLIDDALNLARGGHLNYSVALNVTRYLVHETEYVPWKAGIGALNFIDSMLLKTSSYDKFKKYSLHLLKPIYAKVGFEDHKDSPLLTVYKRVDVLTAACHLGYKECVNKCVQKFYEWMHEPNPDINNPVSPNLKNIVYCTAIKYGDQLEWDFAWERFRKTTIPSEKETILSALGCSRETWILTRFLEYSMSDEHGIRKQDVFRVFLAVSNNVIGQPIAFSFIRNNWQKMKDYLGTSMSNLNMILKYSTKRLNSRYELDELKEFAQTHLKDTGRTIQQAIERAEANIAWMEENAATIVQWLDGVQYDPEEM</sequence>
<dbReference type="Pfam" id="PF17900">
    <property type="entry name" value="Peptidase_M1_N"/>
    <property type="match status" value="1"/>
</dbReference>
<evidence type="ECO:0000256" key="5">
    <source>
        <dbReference type="ARBA" id="ARBA00015611"/>
    </source>
</evidence>
<evidence type="ECO:0000256" key="7">
    <source>
        <dbReference type="ARBA" id="ARBA00022475"/>
    </source>
</evidence>
<feature type="binding site" evidence="20">
    <location>
        <position position="481"/>
    </location>
    <ligand>
        <name>Zn(2+)</name>
        <dbReference type="ChEBI" id="CHEBI:29105"/>
        <note>catalytic</note>
    </ligand>
</feature>
<dbReference type="FunFam" id="2.60.40.1910:FF:000008">
    <property type="entry name" value="Aminopeptidase"/>
    <property type="match status" value="1"/>
</dbReference>
<evidence type="ECO:0000256" key="1">
    <source>
        <dbReference type="ARBA" id="ARBA00000098"/>
    </source>
</evidence>
<comment type="catalytic activity">
    <reaction evidence="1">
        <text>Release of an N-terminal amino acid, Xaa-|-Yaa- from a peptide, amide or arylamide. Xaa is preferably Ala, but may be most amino acids including Pro (slow action). When a terminal hydrophobic residue is followed by a prolyl residue, the two may be released as an intact Xaa-Pro dipeptide.</text>
        <dbReference type="EC" id="3.4.11.2"/>
    </reaction>
</comment>
<keyword evidence="11" id="KW-0732">Signal</keyword>
<feature type="compositionally biased region" description="Low complexity" evidence="22">
    <location>
        <begin position="202"/>
        <end position="215"/>
    </location>
</feature>
<keyword evidence="18" id="KW-0449">Lipoprotein</keyword>
<dbReference type="SUPFAM" id="SSF63737">
    <property type="entry name" value="Leukotriene A4 hydrolase N-terminal domain"/>
    <property type="match status" value="1"/>
</dbReference>
<keyword evidence="8" id="KW-0336">GPI-anchor</keyword>
<protein>
    <recommendedName>
        <fullName evidence="5">Aminopeptidase N</fullName>
        <ecNumber evidence="4">3.4.11.2</ecNumber>
    </recommendedName>
</protein>
<dbReference type="InterPro" id="IPR027268">
    <property type="entry name" value="Peptidase_M4/M1_CTD_sf"/>
</dbReference>
<dbReference type="PANTHER" id="PTHR11533:SF294">
    <property type="entry name" value="THYROTROPIN-RELEASING HORMONE-DEGRADING ECTOENZYME"/>
    <property type="match status" value="1"/>
</dbReference>
<evidence type="ECO:0000256" key="6">
    <source>
        <dbReference type="ARBA" id="ARBA00022438"/>
    </source>
</evidence>
<feature type="active site" description="Proton acceptor" evidence="19">
    <location>
        <position position="482"/>
    </location>
</feature>
<dbReference type="InterPro" id="IPR045357">
    <property type="entry name" value="Aminopeptidase_N-like_N"/>
</dbReference>
<evidence type="ECO:0000256" key="2">
    <source>
        <dbReference type="ARBA" id="ARBA00004609"/>
    </source>
</evidence>
<keyword evidence="23" id="KW-0812">Transmembrane</keyword>
<dbReference type="Gene3D" id="1.10.390.10">
    <property type="entry name" value="Neutral Protease Domain 2"/>
    <property type="match status" value="1"/>
</dbReference>
<dbReference type="FunFam" id="1.10.390.10:FF:000001">
    <property type="entry name" value="Aminopeptidase"/>
    <property type="match status" value="1"/>
</dbReference>
<dbReference type="CDD" id="cd09601">
    <property type="entry name" value="M1_APN-Q_like"/>
    <property type="match status" value="1"/>
</dbReference>
<dbReference type="Gene3D" id="2.60.40.1730">
    <property type="entry name" value="tricorn interacting facor f3 domain"/>
    <property type="match status" value="1"/>
</dbReference>
<evidence type="ECO:0000256" key="18">
    <source>
        <dbReference type="ARBA" id="ARBA00023288"/>
    </source>
</evidence>
<keyword evidence="6 27" id="KW-0031">Aminopeptidase</keyword>
<comment type="similarity">
    <text evidence="3">Belongs to the peptidase M1 family.</text>
</comment>
<keyword evidence="9" id="KW-0645">Protease</keyword>
<keyword evidence="7" id="KW-1003">Cell membrane</keyword>
<keyword evidence="23" id="KW-1133">Transmembrane helix</keyword>
<feature type="domain" description="Peptidase M1 membrane alanine aminopeptidase" evidence="24">
    <location>
        <begin position="409"/>
        <end position="634"/>
    </location>
</feature>
<evidence type="ECO:0000256" key="9">
    <source>
        <dbReference type="ARBA" id="ARBA00022670"/>
    </source>
</evidence>
<keyword evidence="16" id="KW-1015">Disulfide bond</keyword>
<evidence type="ECO:0000259" key="25">
    <source>
        <dbReference type="Pfam" id="PF11838"/>
    </source>
</evidence>
<dbReference type="GO" id="GO:0005737">
    <property type="term" value="C:cytoplasm"/>
    <property type="evidence" value="ECO:0007669"/>
    <property type="project" value="TreeGrafter"/>
</dbReference>
<dbReference type="SUPFAM" id="SSF55486">
    <property type="entry name" value="Metalloproteases ('zincins'), catalytic domain"/>
    <property type="match status" value="1"/>
</dbReference>
<dbReference type="FunFam" id="1.25.50.20:FF:000001">
    <property type="entry name" value="Aminopeptidase"/>
    <property type="match status" value="1"/>
</dbReference>
<reference evidence="27" key="1">
    <citation type="submission" date="2017-01" db="EMBL/GenBank/DDBJ databases">
        <title>A deep insight into the sialotranscriptome of adult male and female Cluex tarsalis mosquitoes.</title>
        <authorList>
            <person name="Ribeiro J.M."/>
            <person name="Moreira F."/>
            <person name="Bernard K.A."/>
            <person name="Calvo E."/>
        </authorList>
    </citation>
    <scope>NUCLEOTIDE SEQUENCE</scope>
    <source>
        <strain evidence="27">Kern County</strain>
        <tissue evidence="27">Salivary glands</tissue>
    </source>
</reference>
<feature type="domain" description="ERAP1-like C-terminal" evidence="25">
    <location>
        <begin position="725"/>
        <end position="1049"/>
    </location>
</feature>
<keyword evidence="12" id="KW-0378">Hydrolase</keyword>
<evidence type="ECO:0000256" key="15">
    <source>
        <dbReference type="ARBA" id="ARBA00023136"/>
    </source>
</evidence>
<dbReference type="InterPro" id="IPR014782">
    <property type="entry name" value="Peptidase_M1_dom"/>
</dbReference>
<feature type="compositionally biased region" description="Polar residues" evidence="22">
    <location>
        <begin position="123"/>
        <end position="135"/>
    </location>
</feature>
<dbReference type="GO" id="GO:0043171">
    <property type="term" value="P:peptide catabolic process"/>
    <property type="evidence" value="ECO:0007669"/>
    <property type="project" value="TreeGrafter"/>
</dbReference>
<feature type="binding site" evidence="20">
    <location>
        <position position="504"/>
    </location>
    <ligand>
        <name>Zn(2+)</name>
        <dbReference type="ChEBI" id="CHEBI:29105"/>
        <note>catalytic</note>
    </ligand>
</feature>
<dbReference type="InterPro" id="IPR024571">
    <property type="entry name" value="ERAP1-like_C_dom"/>
</dbReference>
<evidence type="ECO:0000256" key="10">
    <source>
        <dbReference type="ARBA" id="ARBA00022723"/>
    </source>
</evidence>
<feature type="compositionally biased region" description="Acidic residues" evidence="22">
    <location>
        <begin position="223"/>
        <end position="234"/>
    </location>
</feature>
<evidence type="ECO:0000256" key="3">
    <source>
        <dbReference type="ARBA" id="ARBA00010136"/>
    </source>
</evidence>
<dbReference type="GO" id="GO:0005886">
    <property type="term" value="C:plasma membrane"/>
    <property type="evidence" value="ECO:0007669"/>
    <property type="project" value="UniProtKB-SubCell"/>
</dbReference>
<evidence type="ECO:0000256" key="14">
    <source>
        <dbReference type="ARBA" id="ARBA00023049"/>
    </source>
</evidence>
<evidence type="ECO:0000256" key="12">
    <source>
        <dbReference type="ARBA" id="ARBA00022801"/>
    </source>
</evidence>
<proteinExistence type="inferred from homology"/>
<evidence type="ECO:0000256" key="20">
    <source>
        <dbReference type="PIRSR" id="PIRSR634016-3"/>
    </source>
</evidence>
<keyword evidence="14" id="KW-0482">Metalloprotease</keyword>
<keyword evidence="10 20" id="KW-0479">Metal-binding</keyword>
<dbReference type="InterPro" id="IPR034016">
    <property type="entry name" value="M1_APN-typ"/>
</dbReference>
<dbReference type="AlphaFoldDB" id="A0A1Q3FZ21"/>
<evidence type="ECO:0000256" key="8">
    <source>
        <dbReference type="ARBA" id="ARBA00022622"/>
    </source>
</evidence>
<feature type="site" description="Transition state stabilizer" evidence="21">
    <location>
        <position position="567"/>
    </location>
</feature>
<keyword evidence="17" id="KW-0325">Glycoprotein</keyword>
<dbReference type="Pfam" id="PF01433">
    <property type="entry name" value="Peptidase_M1"/>
    <property type="match status" value="1"/>
</dbReference>
<dbReference type="GO" id="GO:0098552">
    <property type="term" value="C:side of membrane"/>
    <property type="evidence" value="ECO:0007669"/>
    <property type="project" value="UniProtKB-KW"/>
</dbReference>
<evidence type="ECO:0000256" key="21">
    <source>
        <dbReference type="PIRSR" id="PIRSR634016-4"/>
    </source>
</evidence>
<dbReference type="Gene3D" id="1.25.50.20">
    <property type="match status" value="1"/>
</dbReference>
<evidence type="ECO:0000256" key="4">
    <source>
        <dbReference type="ARBA" id="ARBA00012564"/>
    </source>
</evidence>
<evidence type="ECO:0000256" key="11">
    <source>
        <dbReference type="ARBA" id="ARBA00022729"/>
    </source>
</evidence>
<evidence type="ECO:0000256" key="16">
    <source>
        <dbReference type="ARBA" id="ARBA00023157"/>
    </source>
</evidence>
<feature type="transmembrane region" description="Helical" evidence="23">
    <location>
        <begin position="37"/>
        <end position="61"/>
    </location>
</feature>
<dbReference type="EC" id="3.4.11.2" evidence="4"/>
<evidence type="ECO:0000256" key="22">
    <source>
        <dbReference type="SAM" id="MobiDB-lite"/>
    </source>
</evidence>
<dbReference type="PRINTS" id="PR00756">
    <property type="entry name" value="ALADIPTASE"/>
</dbReference>
<dbReference type="GO" id="GO:0005615">
    <property type="term" value="C:extracellular space"/>
    <property type="evidence" value="ECO:0007669"/>
    <property type="project" value="TreeGrafter"/>
</dbReference>
<evidence type="ECO:0000259" key="26">
    <source>
        <dbReference type="Pfam" id="PF17900"/>
    </source>
</evidence>
<comment type="cofactor">
    <cofactor evidence="20">
        <name>Zn(2+)</name>
        <dbReference type="ChEBI" id="CHEBI:29105"/>
    </cofactor>
    <text evidence="20">Binds 1 zinc ion per subunit.</text>
</comment>
<evidence type="ECO:0000259" key="24">
    <source>
        <dbReference type="Pfam" id="PF01433"/>
    </source>
</evidence>
<name>A0A1Q3FZ21_CULTA</name>
<dbReference type="GO" id="GO:0070006">
    <property type="term" value="F:metalloaminopeptidase activity"/>
    <property type="evidence" value="ECO:0007669"/>
    <property type="project" value="TreeGrafter"/>
</dbReference>
<dbReference type="GO" id="GO:0006508">
    <property type="term" value="P:proteolysis"/>
    <property type="evidence" value="ECO:0007669"/>
    <property type="project" value="UniProtKB-KW"/>
</dbReference>
<evidence type="ECO:0000313" key="27">
    <source>
        <dbReference type="EMBL" id="JAV32825.1"/>
    </source>
</evidence>
<feature type="binding site" evidence="20">
    <location>
        <position position="485"/>
    </location>
    <ligand>
        <name>Zn(2+)</name>
        <dbReference type="ChEBI" id="CHEBI:29105"/>
        <note>catalytic</note>
    </ligand>
</feature>
<dbReference type="Gene3D" id="2.60.40.1910">
    <property type="match status" value="1"/>
</dbReference>
<evidence type="ECO:0000256" key="13">
    <source>
        <dbReference type="ARBA" id="ARBA00022833"/>
    </source>
</evidence>
<dbReference type="InterPro" id="IPR042097">
    <property type="entry name" value="Aminopeptidase_N-like_N_sf"/>
</dbReference>
<evidence type="ECO:0000256" key="17">
    <source>
        <dbReference type="ARBA" id="ARBA00023180"/>
    </source>
</evidence>
<dbReference type="GO" id="GO:0042277">
    <property type="term" value="F:peptide binding"/>
    <property type="evidence" value="ECO:0007669"/>
    <property type="project" value="TreeGrafter"/>
</dbReference>
<organism evidence="27">
    <name type="scientific">Culex tarsalis</name>
    <name type="common">Encephalitis mosquito</name>
    <dbReference type="NCBI Taxonomy" id="7177"/>
    <lineage>
        <taxon>Eukaryota</taxon>
        <taxon>Metazoa</taxon>
        <taxon>Ecdysozoa</taxon>
        <taxon>Arthropoda</taxon>
        <taxon>Hexapoda</taxon>
        <taxon>Insecta</taxon>
        <taxon>Pterygota</taxon>
        <taxon>Neoptera</taxon>
        <taxon>Endopterygota</taxon>
        <taxon>Diptera</taxon>
        <taxon>Nematocera</taxon>
        <taxon>Culicoidea</taxon>
        <taxon>Culicidae</taxon>
        <taxon>Culicinae</taxon>
        <taxon>Culicini</taxon>
        <taxon>Culex</taxon>
        <taxon>Culex</taxon>
    </lineage>
</organism>